<comment type="caution">
    <text evidence="2">The sequence shown here is derived from an EMBL/GenBank/DDBJ whole genome shotgun (WGS) entry which is preliminary data.</text>
</comment>
<evidence type="ECO:0000313" key="2">
    <source>
        <dbReference type="EMBL" id="MED6185134.1"/>
    </source>
</evidence>
<dbReference type="EMBL" id="JASCZI010181651">
    <property type="protein sequence ID" value="MED6185134.1"/>
    <property type="molecule type" value="Genomic_DNA"/>
</dbReference>
<evidence type="ECO:0000259" key="1">
    <source>
        <dbReference type="Pfam" id="PF02721"/>
    </source>
</evidence>
<proteinExistence type="predicted"/>
<feature type="domain" description="Replication protein A 70 kDa DNA-binding subunit B/D first OB fold" evidence="1">
    <location>
        <begin position="2"/>
        <end position="62"/>
    </location>
</feature>
<dbReference type="InterPro" id="IPR003871">
    <property type="entry name" value="RFA1B/D_OB_1st"/>
</dbReference>
<organism evidence="2 3">
    <name type="scientific">Stylosanthes scabra</name>
    <dbReference type="NCBI Taxonomy" id="79078"/>
    <lineage>
        <taxon>Eukaryota</taxon>
        <taxon>Viridiplantae</taxon>
        <taxon>Streptophyta</taxon>
        <taxon>Embryophyta</taxon>
        <taxon>Tracheophyta</taxon>
        <taxon>Spermatophyta</taxon>
        <taxon>Magnoliopsida</taxon>
        <taxon>eudicotyledons</taxon>
        <taxon>Gunneridae</taxon>
        <taxon>Pentapetalae</taxon>
        <taxon>rosids</taxon>
        <taxon>fabids</taxon>
        <taxon>Fabales</taxon>
        <taxon>Fabaceae</taxon>
        <taxon>Papilionoideae</taxon>
        <taxon>50 kb inversion clade</taxon>
        <taxon>dalbergioids sensu lato</taxon>
        <taxon>Dalbergieae</taxon>
        <taxon>Pterocarpus clade</taxon>
        <taxon>Stylosanthes</taxon>
    </lineage>
</organism>
<protein>
    <recommendedName>
        <fullName evidence="1">Replication protein A 70 kDa DNA-binding subunit B/D first OB fold domain-containing protein</fullName>
    </recommendedName>
</protein>
<accession>A0ABU6WH21</accession>
<evidence type="ECO:0000313" key="3">
    <source>
        <dbReference type="Proteomes" id="UP001341840"/>
    </source>
</evidence>
<dbReference type="CDD" id="cd04480">
    <property type="entry name" value="RPA1_DBD_A_like"/>
    <property type="match status" value="1"/>
</dbReference>
<dbReference type="Proteomes" id="UP001341840">
    <property type="component" value="Unassembled WGS sequence"/>
</dbReference>
<sequence>MDKEMSKIQASVRQDLIPKYSNQLKEGSCYVVQNFSVLPNAGLVRVTQHRFQILFEADTIISFCDQVAISNSGLSLYAMDQVLKRTVDYDYLIGRLFSFILPLQNLFHPPVLILQYFKVKVDAGKVLLQNVINVSRILINPDMEESIEFLNRFSIASQCFSRLVRNEVGALVSKIDDESFDWTLLRTIANLKYNNEDGQVFVLGEVKHVLDDPEWWISACVCGHPIVGDDHVFYCQLCRTEVEHIIINAATKLFGKTYSDTFLQLEEDIEGMVQDSLQFADGWSVKNQLISDPSLQSEAMKEMIIHILSLKMCTPSSRMEKLSLVLGKITCVIKNQKWWFLSWVCESPVCRVGNVFYCSLCKVECVGAIPRCVTGVPAHLICQLVLKFVMTCLLWIVSVLDLSIF</sequence>
<reference evidence="2 3" key="1">
    <citation type="journal article" date="2023" name="Plants (Basel)">
        <title>Bridging the Gap: Combining Genomics and Transcriptomics Approaches to Understand Stylosanthes scabra, an Orphan Legume from the Brazilian Caatinga.</title>
        <authorList>
            <person name="Ferreira-Neto J.R.C."/>
            <person name="da Silva M.D."/>
            <person name="Binneck E."/>
            <person name="de Melo N.F."/>
            <person name="da Silva R.H."/>
            <person name="de Melo A.L.T.M."/>
            <person name="Pandolfi V."/>
            <person name="Bustamante F.O."/>
            <person name="Brasileiro-Vidal A.C."/>
            <person name="Benko-Iseppon A.M."/>
        </authorList>
    </citation>
    <scope>NUCLEOTIDE SEQUENCE [LARGE SCALE GENOMIC DNA]</scope>
    <source>
        <tissue evidence="2">Leaves</tissue>
    </source>
</reference>
<dbReference type="Gene3D" id="2.40.50.140">
    <property type="entry name" value="Nucleic acid-binding proteins"/>
    <property type="match status" value="1"/>
</dbReference>
<dbReference type="InterPro" id="IPR012340">
    <property type="entry name" value="NA-bd_OB-fold"/>
</dbReference>
<keyword evidence="3" id="KW-1185">Reference proteome</keyword>
<gene>
    <name evidence="2" type="ORF">PIB30_054073</name>
</gene>
<name>A0ABU6WH21_9FABA</name>
<dbReference type="Pfam" id="PF02721">
    <property type="entry name" value="DUF223"/>
    <property type="match status" value="1"/>
</dbReference>